<name>A0AC61DHN0_9FIRM</name>
<protein>
    <submittedName>
        <fullName evidence="1">Uncharacterized protein</fullName>
    </submittedName>
</protein>
<dbReference type="Proteomes" id="UP000224460">
    <property type="component" value="Unassembled WGS sequence"/>
</dbReference>
<reference evidence="1" key="1">
    <citation type="submission" date="2017-10" db="EMBL/GenBank/DDBJ databases">
        <title>Genome sequence of cellulolytic Lachnospiraceae bacterium XHS1971 isolated from hotspring sediment.</title>
        <authorList>
            <person name="Vasudevan G."/>
            <person name="Joshi A.J."/>
            <person name="Hivarkar S."/>
            <person name="Lanjekar V.B."/>
            <person name="Dhakephalkar P.K."/>
            <person name="Dagar S."/>
        </authorList>
    </citation>
    <scope>NUCLEOTIDE SEQUENCE</scope>
    <source>
        <strain evidence="1">XHS1971</strain>
    </source>
</reference>
<evidence type="ECO:0000313" key="2">
    <source>
        <dbReference type="Proteomes" id="UP000224460"/>
    </source>
</evidence>
<organism evidence="1 2">
    <name type="scientific">Sporanaerobium hydrogeniformans</name>
    <dbReference type="NCBI Taxonomy" id="3072179"/>
    <lineage>
        <taxon>Bacteria</taxon>
        <taxon>Bacillati</taxon>
        <taxon>Bacillota</taxon>
        <taxon>Clostridia</taxon>
        <taxon>Lachnospirales</taxon>
        <taxon>Lachnospiraceae</taxon>
        <taxon>Sporanaerobium</taxon>
    </lineage>
</organism>
<accession>A0AC61DHN0</accession>
<gene>
    <name evidence="1" type="ORF">CS063_00590</name>
</gene>
<keyword evidence="2" id="KW-1185">Reference proteome</keyword>
<evidence type="ECO:0000313" key="1">
    <source>
        <dbReference type="EMBL" id="PHV72007.1"/>
    </source>
</evidence>
<comment type="caution">
    <text evidence="1">The sequence shown here is derived from an EMBL/GenBank/DDBJ whole genome shotgun (WGS) entry which is preliminary data.</text>
</comment>
<dbReference type="EMBL" id="PEDL01000001">
    <property type="protein sequence ID" value="PHV72007.1"/>
    <property type="molecule type" value="Genomic_DNA"/>
</dbReference>
<proteinExistence type="predicted"/>
<sequence>MKWIKIKLLVLQVLVVSLGSNPVYANKEANEGVFRQEGLVKIKNVKCIKQFPELPTGCEATTLTMLLNYHGVKVSKEEVASSMPKCDVPYYKNGKRYGYHPSQAFIGSPYSVHSYGVFSEVIVKMLEYYCPKQVEDLKGKSLDELLKNIEEGRPVMIWATIGMSQVSYKNSWIIDSKGTIFRWPGNEHALLLVGYDKYYLYLNDPYTGKEQRYKRSLVEKRYNDLGKQAVSLNFAPSFLYEEKVIKEEQTQLERETEGDSQKEQSSSVCQINEMVYWTKQIIKEMKRSYDDNSVMK</sequence>